<feature type="region of interest" description="Disordered" evidence="1">
    <location>
        <begin position="127"/>
        <end position="149"/>
    </location>
</feature>
<reference evidence="2 3" key="1">
    <citation type="submission" date="2018-06" db="EMBL/GenBank/DDBJ databases">
        <title>Comparative genomics reveals the genomic features of Rhizophagus irregularis, R. cerebriforme, R. diaphanum and Gigaspora rosea, and their symbiotic lifestyle signature.</title>
        <authorList>
            <person name="Morin E."/>
            <person name="San Clemente H."/>
            <person name="Chen E.C.H."/>
            <person name="De La Providencia I."/>
            <person name="Hainaut M."/>
            <person name="Kuo A."/>
            <person name="Kohler A."/>
            <person name="Murat C."/>
            <person name="Tang N."/>
            <person name="Roy S."/>
            <person name="Loubradou J."/>
            <person name="Henrissat B."/>
            <person name="Grigoriev I.V."/>
            <person name="Corradi N."/>
            <person name="Roux C."/>
            <person name="Martin F.M."/>
        </authorList>
    </citation>
    <scope>NUCLEOTIDE SEQUENCE [LARGE SCALE GENOMIC DNA]</scope>
    <source>
        <strain evidence="2 3">DAOM 194757</strain>
    </source>
</reference>
<feature type="region of interest" description="Disordered" evidence="1">
    <location>
        <begin position="24"/>
        <end position="111"/>
    </location>
</feature>
<dbReference type="AlphaFoldDB" id="A0A397VBJ0"/>
<feature type="compositionally biased region" description="Low complexity" evidence="1">
    <location>
        <begin position="91"/>
        <end position="105"/>
    </location>
</feature>
<sequence length="207" mass="23384">MTQIAAKMAWEERLDNAEKVRQAVTINRITSPTNKSNTESSSANNSNVESSSTNKSNVESKPVDKLNSELDGPNTPGHSKIMCDNSEAPNYDDYNIDDNYNSDDGYSNDKNEKITNEKSIIGKWVKVDDDEIDENENENDENENEETEELNTVSFDTTDLYNNHPAVHEDSKIELQYLFARDLSQLSFVCVLQQCVEDNSVVSNTRK</sequence>
<dbReference type="EMBL" id="QKWP01000477">
    <property type="protein sequence ID" value="RIB19392.1"/>
    <property type="molecule type" value="Genomic_DNA"/>
</dbReference>
<keyword evidence="3" id="KW-1185">Reference proteome</keyword>
<feature type="compositionally biased region" description="Low complexity" evidence="1">
    <location>
        <begin position="33"/>
        <end position="60"/>
    </location>
</feature>
<evidence type="ECO:0000256" key="1">
    <source>
        <dbReference type="SAM" id="MobiDB-lite"/>
    </source>
</evidence>
<dbReference type="Proteomes" id="UP000266673">
    <property type="component" value="Unassembled WGS sequence"/>
</dbReference>
<evidence type="ECO:0000313" key="2">
    <source>
        <dbReference type="EMBL" id="RIB19392.1"/>
    </source>
</evidence>
<dbReference type="OrthoDB" id="2482065at2759"/>
<comment type="caution">
    <text evidence="2">The sequence shown here is derived from an EMBL/GenBank/DDBJ whole genome shotgun (WGS) entry which is preliminary data.</text>
</comment>
<name>A0A397VBJ0_9GLOM</name>
<gene>
    <name evidence="2" type="ORF">C2G38_2036091</name>
</gene>
<feature type="compositionally biased region" description="Acidic residues" evidence="1">
    <location>
        <begin position="128"/>
        <end position="149"/>
    </location>
</feature>
<protein>
    <submittedName>
        <fullName evidence="2">Uncharacterized protein</fullName>
    </submittedName>
</protein>
<proteinExistence type="predicted"/>
<evidence type="ECO:0000313" key="3">
    <source>
        <dbReference type="Proteomes" id="UP000266673"/>
    </source>
</evidence>
<accession>A0A397VBJ0</accession>
<organism evidence="2 3">
    <name type="scientific">Gigaspora rosea</name>
    <dbReference type="NCBI Taxonomy" id="44941"/>
    <lineage>
        <taxon>Eukaryota</taxon>
        <taxon>Fungi</taxon>
        <taxon>Fungi incertae sedis</taxon>
        <taxon>Mucoromycota</taxon>
        <taxon>Glomeromycotina</taxon>
        <taxon>Glomeromycetes</taxon>
        <taxon>Diversisporales</taxon>
        <taxon>Gigasporaceae</taxon>
        <taxon>Gigaspora</taxon>
    </lineage>
</organism>